<dbReference type="Pfam" id="PF00690">
    <property type="entry name" value="Cation_ATPase_N"/>
    <property type="match status" value="1"/>
</dbReference>
<proteinExistence type="inferred from homology"/>
<dbReference type="InterPro" id="IPR023298">
    <property type="entry name" value="ATPase_P-typ_TM_dom_sf"/>
</dbReference>
<evidence type="ECO:0000256" key="4">
    <source>
        <dbReference type="ARBA" id="ARBA00022989"/>
    </source>
</evidence>
<feature type="transmembrane region" description="Helical" evidence="6">
    <location>
        <begin position="243"/>
        <end position="261"/>
    </location>
</feature>
<dbReference type="RefSeq" id="WP_406787857.1">
    <property type="nucleotide sequence ID" value="NZ_JBJIAA010000009.1"/>
</dbReference>
<gene>
    <name evidence="8" type="ORF">ACJDT4_12275</name>
</gene>
<dbReference type="InterPro" id="IPR023214">
    <property type="entry name" value="HAD_sf"/>
</dbReference>
<dbReference type="Pfam" id="PF13246">
    <property type="entry name" value="Cation_ATPase"/>
    <property type="match status" value="1"/>
</dbReference>
<feature type="transmembrane region" description="Helical" evidence="6">
    <location>
        <begin position="82"/>
        <end position="101"/>
    </location>
</feature>
<evidence type="ECO:0000256" key="1">
    <source>
        <dbReference type="ARBA" id="ARBA00004141"/>
    </source>
</evidence>
<dbReference type="Gene3D" id="3.40.50.1000">
    <property type="entry name" value="HAD superfamily/HAD-like"/>
    <property type="match status" value="1"/>
</dbReference>
<dbReference type="InterPro" id="IPR036412">
    <property type="entry name" value="HAD-like_sf"/>
</dbReference>
<feature type="transmembrane region" description="Helical" evidence="6">
    <location>
        <begin position="699"/>
        <end position="718"/>
    </location>
</feature>
<dbReference type="PANTHER" id="PTHR43294:SF20">
    <property type="entry name" value="P-TYPE ATPASE"/>
    <property type="match status" value="1"/>
</dbReference>
<evidence type="ECO:0000256" key="5">
    <source>
        <dbReference type="ARBA" id="ARBA00023136"/>
    </source>
</evidence>
<keyword evidence="3 6" id="KW-0812">Transmembrane</keyword>
<keyword evidence="4 6" id="KW-1133">Transmembrane helix</keyword>
<feature type="transmembrane region" description="Helical" evidence="6">
    <location>
        <begin position="273"/>
        <end position="294"/>
    </location>
</feature>
<dbReference type="Gene3D" id="3.40.1110.10">
    <property type="entry name" value="Calcium-transporting ATPase, cytoplasmic domain N"/>
    <property type="match status" value="1"/>
</dbReference>
<dbReference type="PANTHER" id="PTHR43294">
    <property type="entry name" value="SODIUM/POTASSIUM-TRANSPORTING ATPASE SUBUNIT ALPHA"/>
    <property type="match status" value="1"/>
</dbReference>
<dbReference type="InterPro" id="IPR004014">
    <property type="entry name" value="ATPase_P-typ_cation-transptr_N"/>
</dbReference>
<evidence type="ECO:0000256" key="3">
    <source>
        <dbReference type="ARBA" id="ARBA00022692"/>
    </source>
</evidence>
<feature type="domain" description="Cation-transporting P-type ATPase N-terminal" evidence="7">
    <location>
        <begin position="4"/>
        <end position="78"/>
    </location>
</feature>
<dbReference type="Gene3D" id="2.70.150.10">
    <property type="entry name" value="Calcium-transporting ATPase, cytoplasmic transduction domain A"/>
    <property type="match status" value="1"/>
</dbReference>
<evidence type="ECO:0000259" key="7">
    <source>
        <dbReference type="SMART" id="SM00831"/>
    </source>
</evidence>
<organism evidence="8 9">
    <name type="scientific">Clostridium neuense</name>
    <dbReference type="NCBI Taxonomy" id="1728934"/>
    <lineage>
        <taxon>Bacteria</taxon>
        <taxon>Bacillati</taxon>
        <taxon>Bacillota</taxon>
        <taxon>Clostridia</taxon>
        <taxon>Eubacteriales</taxon>
        <taxon>Clostridiaceae</taxon>
        <taxon>Clostridium</taxon>
    </lineage>
</organism>
<dbReference type="SUPFAM" id="SSF56784">
    <property type="entry name" value="HAD-like"/>
    <property type="match status" value="1"/>
</dbReference>
<feature type="transmembrane region" description="Helical" evidence="6">
    <location>
        <begin position="772"/>
        <end position="790"/>
    </location>
</feature>
<evidence type="ECO:0000313" key="9">
    <source>
        <dbReference type="Proteomes" id="UP001623592"/>
    </source>
</evidence>
<accession>A0ABW8TFK1</accession>
<dbReference type="InterPro" id="IPR023299">
    <property type="entry name" value="ATPase_P-typ_cyto_dom_N"/>
</dbReference>
<dbReference type="InterPro" id="IPR050510">
    <property type="entry name" value="Cation_transp_ATPase_P-type"/>
</dbReference>
<dbReference type="SUPFAM" id="SSF81653">
    <property type="entry name" value="Calcium ATPase, transduction domain A"/>
    <property type="match status" value="1"/>
</dbReference>
<dbReference type="SUPFAM" id="SSF81660">
    <property type="entry name" value="Metal cation-transporting ATPase, ATP-binding domain N"/>
    <property type="match status" value="1"/>
</dbReference>
<keyword evidence="9" id="KW-1185">Reference proteome</keyword>
<comment type="caution">
    <text evidence="8">The sequence shown here is derived from an EMBL/GenBank/DDBJ whole genome shotgun (WGS) entry which is preliminary data.</text>
</comment>
<name>A0ABW8TFK1_9CLOT</name>
<dbReference type="SMART" id="SM00831">
    <property type="entry name" value="Cation_ATPase_N"/>
    <property type="match status" value="1"/>
</dbReference>
<dbReference type="Proteomes" id="UP001623592">
    <property type="component" value="Unassembled WGS sequence"/>
</dbReference>
<dbReference type="Gene3D" id="1.20.1110.10">
    <property type="entry name" value="Calcium-transporting ATPase, transmembrane domain"/>
    <property type="match status" value="1"/>
</dbReference>
<comment type="subcellular location">
    <subcellularLocation>
        <location evidence="1">Membrane</location>
        <topology evidence="1">Multi-pass membrane protein</topology>
    </subcellularLocation>
</comment>
<feature type="transmembrane region" description="Helical" evidence="6">
    <location>
        <begin position="797"/>
        <end position="815"/>
    </location>
</feature>
<dbReference type="InterPro" id="IPR059000">
    <property type="entry name" value="ATPase_P-type_domA"/>
</dbReference>
<feature type="transmembrane region" description="Helical" evidence="6">
    <location>
        <begin position="739"/>
        <end position="760"/>
    </location>
</feature>
<dbReference type="InterPro" id="IPR008250">
    <property type="entry name" value="ATPase_P-typ_transduc_dom_A_sf"/>
</dbReference>
<sequence length="851" mass="97250">MIADWYGLAAVDVVKLFKSNSIRGLNSDEVVSNRETYGNNRIIEISKKKFILSTLREMFKPWIALLIIISGVFIYLGKLDIFLLMIVFMLLDLAIMINTYYRKYKEIKNIEKLNYSVCNVLRGGKLTRLTAEEVVVGDIITFSKGDIIPAEIRIIDCDKLMVNEVNITGDESIVEKFSAKIGGDDIPISEMRNMLFKSSVVVSGEGEGVVVSVGMNTEFGEIMDSFFNAGNNRNFITDRVKKTINVFTMISFLVAVCLLIYKKASYEGIYESALICMSGMPIEITFILFEIFYISKQYLKKDKIVLKNLSIIEELSQVNVICIEKEDALTKNEMFIKSIYDNTDLKTADKDLVWTDNIERIMNIGILCNDYNPKDYSHTALNIVERSILDYVERRGIDIFEVKGIKRIFEIPYDADKRIKTTVNKIDRKYRANAKGALDVILEKCTHVMINGTEREITDEIINKIKLADIQMSSDSLYVMAFAYRNFNYKPSENENIESNFVFAGLIGFENPIKDDFKYTLERCRNDEIKPVIFTEDGKLTALSVGNKTGILREGNTVISGIELENMLNDEFERHVEKIGMYSRVSNKNKEKIVKTLRDFGHNIIISGSKLTELPILKEANLFISSGKKCNKIVKRLSDIFFEENDFGKILKIIENSKRLIVSIRDMIRNIILGDICIMLVLLIFSLQNKSMPFNVYGIVWMIFICFNLNGIAVLSNYTKVSVEYDYEVEKDNLWDINIFSILLSSVFILAASFSGYYFLSDYKHIAGTENFILYSMIYSSIIYVFVNKFEKNSHFYIFMFANIAVESLFLFTSAGKVLMGINALNLYELQVLGVVLLAEGVLLAIKKIFS</sequence>
<reference evidence="8 9" key="1">
    <citation type="submission" date="2024-11" db="EMBL/GenBank/DDBJ databases">
        <authorList>
            <person name="Heng Y.C."/>
            <person name="Lim A.C.H."/>
            <person name="Lee J.K.Y."/>
            <person name="Kittelmann S."/>
        </authorList>
    </citation>
    <scope>NUCLEOTIDE SEQUENCE [LARGE SCALE GENOMIC DNA]</scope>
    <source>
        <strain evidence="8 9">WILCCON 0114</strain>
    </source>
</reference>
<dbReference type="Pfam" id="PF00122">
    <property type="entry name" value="E1-E2_ATPase"/>
    <property type="match status" value="1"/>
</dbReference>
<feature type="transmembrane region" description="Helical" evidence="6">
    <location>
        <begin position="827"/>
        <end position="846"/>
    </location>
</feature>
<feature type="transmembrane region" description="Helical" evidence="6">
    <location>
        <begin position="58"/>
        <end position="76"/>
    </location>
</feature>
<protein>
    <submittedName>
        <fullName evidence="8">Cation-transporting P-type ATPase</fullName>
    </submittedName>
</protein>
<evidence type="ECO:0000256" key="2">
    <source>
        <dbReference type="ARBA" id="ARBA00005675"/>
    </source>
</evidence>
<comment type="similarity">
    <text evidence="2">Belongs to the cation transport ATPase (P-type) (TC 3.A.3) family. Type IIA subfamily.</text>
</comment>
<keyword evidence="5 6" id="KW-0472">Membrane</keyword>
<dbReference type="EMBL" id="JBJIAA010000009">
    <property type="protein sequence ID" value="MFL0251203.1"/>
    <property type="molecule type" value="Genomic_DNA"/>
</dbReference>
<feature type="transmembrane region" description="Helical" evidence="6">
    <location>
        <begin position="667"/>
        <end position="687"/>
    </location>
</feature>
<evidence type="ECO:0000256" key="6">
    <source>
        <dbReference type="SAM" id="Phobius"/>
    </source>
</evidence>
<dbReference type="SUPFAM" id="SSF81665">
    <property type="entry name" value="Calcium ATPase, transmembrane domain M"/>
    <property type="match status" value="1"/>
</dbReference>
<evidence type="ECO:0000313" key="8">
    <source>
        <dbReference type="EMBL" id="MFL0251203.1"/>
    </source>
</evidence>